<evidence type="ECO:0000313" key="3">
    <source>
        <dbReference type="Proteomes" id="UP000054562"/>
    </source>
</evidence>
<keyword evidence="1" id="KW-1133">Transmembrane helix</keyword>
<organism evidence="2 3">
    <name type="scientific">Plasmodium falciparum IGH-CR14</name>
    <dbReference type="NCBI Taxonomy" id="580059"/>
    <lineage>
        <taxon>Eukaryota</taxon>
        <taxon>Sar</taxon>
        <taxon>Alveolata</taxon>
        <taxon>Apicomplexa</taxon>
        <taxon>Aconoidasida</taxon>
        <taxon>Haemosporida</taxon>
        <taxon>Plasmodiidae</taxon>
        <taxon>Plasmodium</taxon>
        <taxon>Plasmodium (Laverania)</taxon>
    </lineage>
</organism>
<reference evidence="3" key="2">
    <citation type="submission" date="2015-07" db="EMBL/GenBank/DDBJ databases">
        <title>The genome sequence of Plasmodium falciparum IGH-CR14.</title>
        <authorList>
            <consortium name="The Broad Institute Genome Sequencing Platform"/>
            <person name="Volkman S.K."/>
            <person name="Neafsey D.E."/>
            <person name="Dash A.P."/>
            <person name="Chitnis C.E."/>
            <person name="Hartl D.L."/>
            <person name="Young S.K."/>
            <person name="Kodira C.D."/>
            <person name="Zeng Q."/>
            <person name="Koehrsen M."/>
            <person name="Godfrey P."/>
            <person name="Alvarado L."/>
            <person name="Berlin A."/>
            <person name="Borenstein D."/>
            <person name="Chen Z."/>
            <person name="Engels R."/>
            <person name="Freedman E."/>
            <person name="Gellesch M."/>
            <person name="Goldberg J."/>
            <person name="Griggs A."/>
            <person name="Gujja S."/>
            <person name="Heiman D."/>
            <person name="Hepburn T."/>
            <person name="Howarth C."/>
            <person name="Jen D."/>
            <person name="Larson L."/>
            <person name="Lewis B."/>
            <person name="Mehta T."/>
            <person name="Park D."/>
            <person name="Pearson M."/>
            <person name="Roberts A."/>
            <person name="Saif S."/>
            <person name="Shea T."/>
            <person name="Shenoy N."/>
            <person name="Sisk P."/>
            <person name="Stolte C."/>
            <person name="Sykes S."/>
            <person name="Walk T."/>
            <person name="White J."/>
            <person name="Yandava C."/>
            <person name="Wirth D.F."/>
            <person name="Nusbaum C."/>
            <person name="Birren B."/>
        </authorList>
    </citation>
    <scope>NUCLEOTIDE SEQUENCE [LARGE SCALE GENOMIC DNA]</scope>
    <source>
        <strain evidence="3">IGH-CR14</strain>
    </source>
</reference>
<sequence>MLSGVYDLFMEHFGMINILVILIITITQVKKKIFLCSCFTYIWILLTVLCNILIVSYMYHEKNKKKTKKEKNIEKEEKKYKNKNIYTILHPFIKIGKYYENEKETIMFDKNKRNFFSLYQNNKISIVKLFGYIYINNIIPYLFVPFFSTILIHNYDILEYDVSKLSVVFINIFSLSSGIFLLGRIDAINTLKHYHFLLFTNVYLAFITNKLIRKICEHFLPSCKVIKRFISRVYIPILIDIIFNKSNYINRKNQSIYNFSKANFTLYTSALNTICIGDSMAAIGGMLYPWPKIKNTNNKSCAGSLFFFISTFISLLVFNYPFEPNFLAYIHDIDNLVPSDITLLEYKYSKNNEKKKINSLKKFFIYLSFFTFGNNCNKLDSEDVIHILSNVYSDNKICDDDKLNSFNILDILNTRQKDIDKQVIENIKKFKFSIMYKEDIKCIQNKLVCYKKYMIFICQFKYYDSKTKIIIFPFTTILGLYLGSFCGHISTGRFNDYRRSKFLGTLPANRI</sequence>
<feature type="transmembrane region" description="Helical" evidence="1">
    <location>
        <begin position="12"/>
        <end position="29"/>
    </location>
</feature>
<feature type="transmembrane region" description="Helical" evidence="1">
    <location>
        <begin position="165"/>
        <end position="182"/>
    </location>
</feature>
<dbReference type="EMBL" id="GG665099">
    <property type="protein sequence ID" value="KNG75897.1"/>
    <property type="molecule type" value="Genomic_DNA"/>
</dbReference>
<dbReference type="OrthoDB" id="377083at2759"/>
<feature type="transmembrane region" description="Helical" evidence="1">
    <location>
        <begin position="469"/>
        <end position="490"/>
    </location>
</feature>
<keyword evidence="1" id="KW-0812">Transmembrane</keyword>
<gene>
    <name evidence="2" type="ORF">PFMG_01987</name>
</gene>
<evidence type="ECO:0000256" key="1">
    <source>
        <dbReference type="SAM" id="Phobius"/>
    </source>
</evidence>
<reference evidence="3" key="1">
    <citation type="submission" date="2015-07" db="EMBL/GenBank/DDBJ databases">
        <title>Annotation of Plasmodium falciparum IGH-CR14.</title>
        <authorList>
            <consortium name="The Broad Institute Genome Sequencing Platform"/>
            <person name="Volkman S.K."/>
            <person name="Neafsey D.E."/>
            <person name="Dash A.P."/>
            <person name="Chitnis C.E."/>
            <person name="Hartl D.L."/>
            <person name="Young S.K."/>
            <person name="Zeng Q."/>
            <person name="Koehrsen M."/>
            <person name="Alvarado L."/>
            <person name="Berlin A."/>
            <person name="Borenstein D."/>
            <person name="Chapman S.B."/>
            <person name="Chen Z."/>
            <person name="Engels R."/>
            <person name="Freedman E."/>
            <person name="Gellesch M."/>
            <person name="Goldberg J."/>
            <person name="Griggs A."/>
            <person name="Gujja S."/>
            <person name="Heilman E.R."/>
            <person name="Heiman D.I."/>
            <person name="Howarth C."/>
            <person name="Jen D."/>
            <person name="Larson L."/>
            <person name="Mehta T."/>
            <person name="Neiman D."/>
            <person name="Park D."/>
            <person name="Pearson M."/>
            <person name="Roberts A."/>
            <person name="Saif S."/>
            <person name="Shea T."/>
            <person name="Shenoy N."/>
            <person name="Sisk P."/>
            <person name="Stolte C."/>
            <person name="Sykes S."/>
            <person name="Walk T."/>
            <person name="White J."/>
            <person name="Yandava C."/>
            <person name="Haas B."/>
            <person name="Henn M.R."/>
            <person name="Nusbaum C."/>
            <person name="Birren B."/>
        </authorList>
    </citation>
    <scope>NUCLEOTIDE SEQUENCE [LARGE SCALE GENOMIC DNA]</scope>
    <source>
        <strain evidence="3">IGH-CR14</strain>
    </source>
</reference>
<keyword evidence="1" id="KW-0472">Membrane</keyword>
<accession>A0A0L1I8R6</accession>
<feature type="transmembrane region" description="Helical" evidence="1">
    <location>
        <begin position="41"/>
        <end position="59"/>
    </location>
</feature>
<feature type="transmembrane region" description="Helical" evidence="1">
    <location>
        <begin position="129"/>
        <end position="153"/>
    </location>
</feature>
<evidence type="ECO:0000313" key="2">
    <source>
        <dbReference type="EMBL" id="KNG75897.1"/>
    </source>
</evidence>
<dbReference type="AlphaFoldDB" id="A0A0L1I8R6"/>
<feature type="transmembrane region" description="Helical" evidence="1">
    <location>
        <begin position="302"/>
        <end position="322"/>
    </location>
</feature>
<proteinExistence type="predicted"/>
<name>A0A0L1I8R6_PLAFA</name>
<dbReference type="Proteomes" id="UP000054562">
    <property type="component" value="Unassembled WGS sequence"/>
</dbReference>
<protein>
    <submittedName>
        <fullName evidence="2">Uncharacterized protein</fullName>
    </submittedName>
</protein>
<feature type="transmembrane region" description="Helical" evidence="1">
    <location>
        <begin position="264"/>
        <end position="290"/>
    </location>
</feature>